<dbReference type="SUPFAM" id="SSF53850">
    <property type="entry name" value="Periplasmic binding protein-like II"/>
    <property type="match status" value="1"/>
</dbReference>
<dbReference type="AlphaFoldDB" id="A0A3P4B2A7"/>
<gene>
    <name evidence="3" type="ORF">PIGHUM_02259</name>
</gene>
<dbReference type="InterPro" id="IPR005064">
    <property type="entry name" value="BUG"/>
</dbReference>
<dbReference type="EMBL" id="UWPJ01000017">
    <property type="protein sequence ID" value="VCU70192.1"/>
    <property type="molecule type" value="Genomic_DNA"/>
</dbReference>
<dbReference type="Gene3D" id="3.40.190.150">
    <property type="entry name" value="Bordetella uptake gene, domain 1"/>
    <property type="match status" value="1"/>
</dbReference>
<feature type="chain" id="PRO_5018097091" evidence="2">
    <location>
        <begin position="22"/>
        <end position="317"/>
    </location>
</feature>
<proteinExistence type="inferred from homology"/>
<dbReference type="CDD" id="cd07012">
    <property type="entry name" value="PBP2_Bug_TTT"/>
    <property type="match status" value="1"/>
</dbReference>
<name>A0A3P4B2A7_9BURK</name>
<reference evidence="3 4" key="1">
    <citation type="submission" date="2018-10" db="EMBL/GenBank/DDBJ databases">
        <authorList>
            <person name="Criscuolo A."/>
        </authorList>
    </citation>
    <scope>NUCLEOTIDE SEQUENCE [LARGE SCALE GENOMIC DNA]</scope>
    <source>
        <strain evidence="3">DnA1</strain>
    </source>
</reference>
<dbReference type="Proteomes" id="UP000277294">
    <property type="component" value="Unassembled WGS sequence"/>
</dbReference>
<comment type="similarity">
    <text evidence="1">Belongs to the UPF0065 (bug) family.</text>
</comment>
<dbReference type="PANTHER" id="PTHR42928">
    <property type="entry name" value="TRICARBOXYLATE-BINDING PROTEIN"/>
    <property type="match status" value="1"/>
</dbReference>
<dbReference type="Pfam" id="PF03401">
    <property type="entry name" value="TctC"/>
    <property type="match status" value="1"/>
</dbReference>
<keyword evidence="3" id="KW-0675">Receptor</keyword>
<feature type="signal peptide" evidence="2">
    <location>
        <begin position="1"/>
        <end position="21"/>
    </location>
</feature>
<protein>
    <submittedName>
        <fullName evidence="3">Tripartite tricarboxylate transporter family receptor</fullName>
    </submittedName>
</protein>
<organism evidence="3 4">
    <name type="scientific">Pigmentiphaga humi</name>
    <dbReference type="NCBI Taxonomy" id="2478468"/>
    <lineage>
        <taxon>Bacteria</taxon>
        <taxon>Pseudomonadati</taxon>
        <taxon>Pseudomonadota</taxon>
        <taxon>Betaproteobacteria</taxon>
        <taxon>Burkholderiales</taxon>
        <taxon>Alcaligenaceae</taxon>
        <taxon>Pigmentiphaga</taxon>
    </lineage>
</organism>
<evidence type="ECO:0000313" key="4">
    <source>
        <dbReference type="Proteomes" id="UP000277294"/>
    </source>
</evidence>
<dbReference type="InterPro" id="IPR042100">
    <property type="entry name" value="Bug_dom1"/>
</dbReference>
<dbReference type="PANTHER" id="PTHR42928:SF5">
    <property type="entry name" value="BLR1237 PROTEIN"/>
    <property type="match status" value="1"/>
</dbReference>
<evidence type="ECO:0000256" key="2">
    <source>
        <dbReference type="SAM" id="SignalP"/>
    </source>
</evidence>
<accession>A0A3P4B2A7</accession>
<sequence length="317" mass="33625">MRTTNRLFAALFAAFCGTAAAQTYPVHSIEIIVPYSAGGSVDVMARAFSRELADILSTQVVVNNRDGAGGTIGVAAVANARPDGHIVLFSPSSPLTQAPYLMGRVPYQPDSITPICQIFENPFVIAVRKESPIQSLKELLDQARAQPGKLSYGHAGPGSVPHLATANLAKSSNVSFNEIAFRGDAQVIPQLLGGHVDFGALGVSSVVGKDLRILAVYGDKRLPGLPDVPAITEFGIKHAVIARNGLYVNRGVAQATRDKLEQACRTATEKTEFQTAASQLYQQVSYLNSATFAARLAGDHDTNRALIQSLGLLKTGN</sequence>
<keyword evidence="2" id="KW-0732">Signal</keyword>
<dbReference type="PIRSF" id="PIRSF017082">
    <property type="entry name" value="YflP"/>
    <property type="match status" value="1"/>
</dbReference>
<dbReference type="RefSeq" id="WP_124079694.1">
    <property type="nucleotide sequence ID" value="NZ_UWPJ01000017.1"/>
</dbReference>
<evidence type="ECO:0000256" key="1">
    <source>
        <dbReference type="ARBA" id="ARBA00006987"/>
    </source>
</evidence>
<dbReference type="OrthoDB" id="8678477at2"/>
<evidence type="ECO:0000313" key="3">
    <source>
        <dbReference type="EMBL" id="VCU70192.1"/>
    </source>
</evidence>
<dbReference type="Gene3D" id="3.40.190.10">
    <property type="entry name" value="Periplasmic binding protein-like II"/>
    <property type="match status" value="1"/>
</dbReference>
<keyword evidence="4" id="KW-1185">Reference proteome</keyword>